<proteinExistence type="predicted"/>
<evidence type="ECO:0000256" key="1">
    <source>
        <dbReference type="SAM" id="Phobius"/>
    </source>
</evidence>
<protein>
    <recommendedName>
        <fullName evidence="4">Monocarboxylate transporter</fullName>
    </recommendedName>
</protein>
<feature type="transmembrane region" description="Helical" evidence="1">
    <location>
        <begin position="499"/>
        <end position="517"/>
    </location>
</feature>
<dbReference type="GO" id="GO:0008028">
    <property type="term" value="F:monocarboxylic acid transmembrane transporter activity"/>
    <property type="evidence" value="ECO:0007669"/>
    <property type="project" value="TreeGrafter"/>
</dbReference>
<dbReference type="PANTHER" id="PTHR11360">
    <property type="entry name" value="MONOCARBOXYLATE TRANSPORTER"/>
    <property type="match status" value="1"/>
</dbReference>
<feature type="transmembrane region" description="Helical" evidence="1">
    <location>
        <begin position="410"/>
        <end position="428"/>
    </location>
</feature>
<keyword evidence="1" id="KW-1133">Transmembrane helix</keyword>
<organism evidence="2 3">
    <name type="scientific">Oedothorax gibbosus</name>
    <dbReference type="NCBI Taxonomy" id="931172"/>
    <lineage>
        <taxon>Eukaryota</taxon>
        <taxon>Metazoa</taxon>
        <taxon>Ecdysozoa</taxon>
        <taxon>Arthropoda</taxon>
        <taxon>Chelicerata</taxon>
        <taxon>Arachnida</taxon>
        <taxon>Araneae</taxon>
        <taxon>Araneomorphae</taxon>
        <taxon>Entelegynae</taxon>
        <taxon>Araneoidea</taxon>
        <taxon>Linyphiidae</taxon>
        <taxon>Erigoninae</taxon>
        <taxon>Oedothorax</taxon>
    </lineage>
</organism>
<feature type="transmembrane region" description="Helical" evidence="1">
    <location>
        <begin position="529"/>
        <end position="547"/>
    </location>
</feature>
<feature type="transmembrane region" description="Helical" evidence="1">
    <location>
        <begin position="166"/>
        <end position="190"/>
    </location>
</feature>
<evidence type="ECO:0000313" key="2">
    <source>
        <dbReference type="EMBL" id="KAG8177240.1"/>
    </source>
</evidence>
<evidence type="ECO:0008006" key="4">
    <source>
        <dbReference type="Google" id="ProtNLM"/>
    </source>
</evidence>
<sequence length="568" mass="62554">MCLSSSEGPDRGHAWIIAMAAFVITMILSGISKMVGILYVAVIDTYGVSRQEATLPFTFRKALRSLAGPLVGAIGQRFGIRSVTLFGSIVAALGAGLAFFAPNITWLAVCWGGIHGLGESFANTLFQVVVNQYFEKYRSTASGIALSGACVGSVVFSFLIEKLREAYGLQGTFLVLSGIILNVFPAAILLKPPSWIRNGKNQDSEMTQLKDSIKSKPVYAMPDNNYVKCNAEKRVSIVSLNPRLMEKNEILGSNPPLKFESKSSSTTNLVETLEKKLEGKKGFDNLAFAMERQKSQEKVPLEKKISIQNVFATSKESLYDRAPSMKNLYQECSLKKANVDTEKNFEPVKEAKRENSFLQSFKTIGTLYMNPVFLLISICMATYVFIFIPIMTSMVDYSRDKGLPETVGKYLIHAMAVGDVIGRLGLGWVTDYDYISIHHYLTLALVLQGAFICLLPLANSLATFLVLLALYSMTGGSMLVRLPVLVLKHVDKDQQSVAMGSYGFVSGIVPFGVPWLIGHFRDNFGSYDGMYFLLGGLSIVSGSFWLFEPVLSRLNDRMVERRNGGSKV</sequence>
<dbReference type="InterPro" id="IPR011701">
    <property type="entry name" value="MFS"/>
</dbReference>
<gene>
    <name evidence="2" type="ORF">JTE90_028695</name>
</gene>
<feature type="transmembrane region" description="Helical" evidence="1">
    <location>
        <begin position="141"/>
        <end position="160"/>
    </location>
</feature>
<feature type="transmembrane region" description="Helical" evidence="1">
    <location>
        <begin position="367"/>
        <end position="390"/>
    </location>
</feature>
<keyword evidence="1" id="KW-0472">Membrane</keyword>
<dbReference type="Proteomes" id="UP000827092">
    <property type="component" value="Unassembled WGS sequence"/>
</dbReference>
<dbReference type="InterPro" id="IPR036259">
    <property type="entry name" value="MFS_trans_sf"/>
</dbReference>
<dbReference type="SUPFAM" id="SSF103473">
    <property type="entry name" value="MFS general substrate transporter"/>
    <property type="match status" value="1"/>
</dbReference>
<feature type="transmembrane region" description="Helical" evidence="1">
    <location>
        <begin position="83"/>
        <end position="100"/>
    </location>
</feature>
<dbReference type="PANTHER" id="PTHR11360:SF303">
    <property type="entry name" value="MAJOR FACILITATOR SUPERFAMILY (MFS) PROFILE DOMAIN-CONTAINING PROTEIN"/>
    <property type="match status" value="1"/>
</dbReference>
<feature type="transmembrane region" description="Helical" evidence="1">
    <location>
        <begin position="464"/>
        <end position="487"/>
    </location>
</feature>
<dbReference type="EMBL" id="JAFNEN010000797">
    <property type="protein sequence ID" value="KAG8177240.1"/>
    <property type="molecule type" value="Genomic_DNA"/>
</dbReference>
<dbReference type="AlphaFoldDB" id="A0AAV6TYR6"/>
<keyword evidence="1" id="KW-0812">Transmembrane</keyword>
<feature type="transmembrane region" description="Helical" evidence="1">
    <location>
        <begin position="12"/>
        <end position="31"/>
    </location>
</feature>
<reference evidence="2 3" key="1">
    <citation type="journal article" date="2022" name="Nat. Ecol. Evol.">
        <title>A masculinizing supergene underlies an exaggerated male reproductive morph in a spider.</title>
        <authorList>
            <person name="Hendrickx F."/>
            <person name="De Corte Z."/>
            <person name="Sonet G."/>
            <person name="Van Belleghem S.M."/>
            <person name="Kostlbacher S."/>
            <person name="Vangestel C."/>
        </authorList>
    </citation>
    <scope>NUCLEOTIDE SEQUENCE [LARGE SCALE GENOMIC DNA]</scope>
    <source>
        <strain evidence="2">W744_W776</strain>
    </source>
</reference>
<keyword evidence="3" id="KW-1185">Reference proteome</keyword>
<dbReference type="InterPro" id="IPR050327">
    <property type="entry name" value="Proton-linked_MCT"/>
</dbReference>
<accession>A0AAV6TYR6</accession>
<comment type="caution">
    <text evidence="2">The sequence shown here is derived from an EMBL/GenBank/DDBJ whole genome shotgun (WGS) entry which is preliminary data.</text>
</comment>
<feature type="transmembrane region" description="Helical" evidence="1">
    <location>
        <begin position="106"/>
        <end position="129"/>
    </location>
</feature>
<feature type="transmembrane region" description="Helical" evidence="1">
    <location>
        <begin position="440"/>
        <end position="458"/>
    </location>
</feature>
<dbReference type="Pfam" id="PF07690">
    <property type="entry name" value="MFS_1"/>
    <property type="match status" value="2"/>
</dbReference>
<name>A0AAV6TYR6_9ARAC</name>
<evidence type="ECO:0000313" key="3">
    <source>
        <dbReference type="Proteomes" id="UP000827092"/>
    </source>
</evidence>
<dbReference type="Gene3D" id="1.20.1250.20">
    <property type="entry name" value="MFS general substrate transporter like domains"/>
    <property type="match status" value="2"/>
</dbReference>